<dbReference type="InterPro" id="IPR019787">
    <property type="entry name" value="Znf_PHD-finger"/>
</dbReference>
<dbReference type="PANTHER" id="PTHR46309:SF1">
    <property type="entry name" value="PHD FINGER PROTEIN 12"/>
    <property type="match status" value="1"/>
</dbReference>
<dbReference type="InterPro" id="IPR011011">
    <property type="entry name" value="Znf_FYVE_PHD"/>
</dbReference>
<dbReference type="InterPro" id="IPR019786">
    <property type="entry name" value="Zinc_finger_PHD-type_CS"/>
</dbReference>
<feature type="region of interest" description="Disordered" evidence="1">
    <location>
        <begin position="1"/>
        <end position="30"/>
    </location>
</feature>
<feature type="region of interest" description="Disordered" evidence="1">
    <location>
        <begin position="69"/>
        <end position="133"/>
    </location>
</feature>
<dbReference type="RefSeq" id="XP_020982254.2">
    <property type="nucleotide sequence ID" value="XM_021126595.2"/>
</dbReference>
<evidence type="ECO:0000256" key="1">
    <source>
        <dbReference type="SAM" id="MobiDB-lite"/>
    </source>
</evidence>
<dbReference type="GO" id="GO:0006357">
    <property type="term" value="P:regulation of transcription by RNA polymerase II"/>
    <property type="evidence" value="ECO:0007669"/>
    <property type="project" value="TreeGrafter"/>
</dbReference>
<keyword evidence="2" id="KW-1185">Reference proteome</keyword>
<reference evidence="2" key="1">
    <citation type="journal article" date="2016" name="Nat. Genet.">
        <title>The genome sequences of Arachis duranensis and Arachis ipaensis, the diploid ancestors of cultivated peanut.</title>
        <authorList>
            <person name="Bertioli D.J."/>
            <person name="Cannon S.B."/>
            <person name="Froenicke L."/>
            <person name="Huang G."/>
            <person name="Farmer A.D."/>
            <person name="Cannon E.K."/>
            <person name="Liu X."/>
            <person name="Gao D."/>
            <person name="Clevenger J."/>
            <person name="Dash S."/>
            <person name="Ren L."/>
            <person name="Moretzsohn M.C."/>
            <person name="Shirasawa K."/>
            <person name="Huang W."/>
            <person name="Vidigal B."/>
            <person name="Abernathy B."/>
            <person name="Chu Y."/>
            <person name="Niederhuth C.E."/>
            <person name="Umale P."/>
            <person name="Araujo A.C."/>
            <person name="Kozik A."/>
            <person name="Kim K.D."/>
            <person name="Burow M.D."/>
            <person name="Varshney R.K."/>
            <person name="Wang X."/>
            <person name="Zhang X."/>
            <person name="Barkley N."/>
            <person name="Guimaraes P.M."/>
            <person name="Isobe S."/>
            <person name="Guo B."/>
            <person name="Liao B."/>
            <person name="Stalker H.T."/>
            <person name="Schmitz R.J."/>
            <person name="Scheffler B.E."/>
            <person name="Leal-Bertioli S.C."/>
            <person name="Xun X."/>
            <person name="Jackson S.A."/>
            <person name="Michelmore R."/>
            <person name="Ozias-Akins P."/>
        </authorList>
    </citation>
    <scope>NUCLEOTIDE SEQUENCE [LARGE SCALE GENOMIC DNA]</scope>
    <source>
        <strain evidence="2">cv. V14167</strain>
    </source>
</reference>
<dbReference type="InterPro" id="IPR042163">
    <property type="entry name" value="PHF12"/>
</dbReference>
<dbReference type="GO" id="GO:0005634">
    <property type="term" value="C:nucleus"/>
    <property type="evidence" value="ECO:0007669"/>
    <property type="project" value="TreeGrafter"/>
</dbReference>
<dbReference type="InterPro" id="IPR001965">
    <property type="entry name" value="Znf_PHD"/>
</dbReference>
<dbReference type="Pfam" id="PF00628">
    <property type="entry name" value="PHD"/>
    <property type="match status" value="1"/>
</dbReference>
<evidence type="ECO:0000313" key="3">
    <source>
        <dbReference type="RefSeq" id="XP_020982254.2"/>
    </source>
</evidence>
<dbReference type="InterPro" id="IPR013083">
    <property type="entry name" value="Znf_RING/FYVE/PHD"/>
</dbReference>
<dbReference type="KEGG" id="adu:110273426"/>
<dbReference type="PROSITE" id="PS50016">
    <property type="entry name" value="ZF_PHD_2"/>
    <property type="match status" value="1"/>
</dbReference>
<dbReference type="SMART" id="SM00249">
    <property type="entry name" value="PHD"/>
    <property type="match status" value="1"/>
</dbReference>
<feature type="region of interest" description="Disordered" evidence="1">
    <location>
        <begin position="218"/>
        <end position="281"/>
    </location>
</feature>
<protein>
    <submittedName>
        <fullName evidence="3">Uncharacterized protein LOC110273426</fullName>
    </submittedName>
</protein>
<gene>
    <name evidence="3" type="primary">LOC110273426</name>
</gene>
<feature type="compositionally biased region" description="Polar residues" evidence="1">
    <location>
        <begin position="71"/>
        <end position="81"/>
    </location>
</feature>
<dbReference type="SUPFAM" id="SSF57903">
    <property type="entry name" value="FYVE/PHD zinc finger"/>
    <property type="match status" value="1"/>
</dbReference>
<reference evidence="3" key="2">
    <citation type="submission" date="2025-08" db="UniProtKB">
        <authorList>
            <consortium name="RefSeq"/>
        </authorList>
    </citation>
    <scope>IDENTIFICATION</scope>
    <source>
        <tissue evidence="3">Whole plant</tissue>
    </source>
</reference>
<feature type="compositionally biased region" description="Basic and acidic residues" evidence="1">
    <location>
        <begin position="253"/>
        <end position="267"/>
    </location>
</feature>
<dbReference type="GO" id="GO:0003714">
    <property type="term" value="F:transcription corepressor activity"/>
    <property type="evidence" value="ECO:0007669"/>
    <property type="project" value="InterPro"/>
</dbReference>
<organism evidence="2 3">
    <name type="scientific">Arachis duranensis</name>
    <name type="common">Wild peanut</name>
    <dbReference type="NCBI Taxonomy" id="130453"/>
    <lineage>
        <taxon>Eukaryota</taxon>
        <taxon>Viridiplantae</taxon>
        <taxon>Streptophyta</taxon>
        <taxon>Embryophyta</taxon>
        <taxon>Tracheophyta</taxon>
        <taxon>Spermatophyta</taxon>
        <taxon>Magnoliopsida</taxon>
        <taxon>eudicotyledons</taxon>
        <taxon>Gunneridae</taxon>
        <taxon>Pentapetalae</taxon>
        <taxon>rosids</taxon>
        <taxon>fabids</taxon>
        <taxon>Fabales</taxon>
        <taxon>Fabaceae</taxon>
        <taxon>Papilionoideae</taxon>
        <taxon>50 kb inversion clade</taxon>
        <taxon>dalbergioids sensu lato</taxon>
        <taxon>Dalbergieae</taxon>
        <taxon>Pterocarpus clade</taxon>
        <taxon>Arachis</taxon>
    </lineage>
</organism>
<evidence type="ECO:0000313" key="2">
    <source>
        <dbReference type="Proteomes" id="UP000515211"/>
    </source>
</evidence>
<proteinExistence type="predicted"/>
<feature type="compositionally biased region" description="Low complexity" evidence="1">
    <location>
        <begin position="84"/>
        <end position="96"/>
    </location>
</feature>
<dbReference type="PROSITE" id="PS01359">
    <property type="entry name" value="ZF_PHD_1"/>
    <property type="match status" value="1"/>
</dbReference>
<dbReference type="PANTHER" id="PTHR46309">
    <property type="entry name" value="PHD FINGER PROTEIN 12"/>
    <property type="match status" value="1"/>
</dbReference>
<dbReference type="Proteomes" id="UP000515211">
    <property type="component" value="Chromosome 6"/>
</dbReference>
<name>A0A6P5MAC6_ARADU</name>
<sequence>MPKDSSISSSDDDSVMFLGDVTPQANRNRNRYCRVRRRVLEGDNGIPANPNPNDNRSLIVGGHDLRARRTVTGNNQPNRDGNASEESTTAAKKAASQARKSGDANFHVGESSKIQKRKTKKRGRKKKKKENDDVLDEMTNKLLRAGWEIEIDEKDEETVFYDLKGRAYTNCIIAAYECLKKKYEERKGRGIYYLKNYKFTPIKDDDFEKLLSWKDAKKRKRKDEAHDPNPNNNNRNKRGKNSRKDANKKKQKQKVETSRKGKEKVVYDESDSDSDSDRDPNDDTCLLCANAREGTLVCCDGCPSSFHLSCLKLPGVPPGDWYCSYCRCKFCGLMTGAADDPMSRTCCFCEHKYHRFCSPMTGGIVIDLSDNPLHFCSNKCEQLFGRVQGLLGVKHEIGDGFSCTFLSGFENNRPTQLPECHDKLVRALKIMQDGFKPGIDHRTGTNLIQSVLKEKSR</sequence>
<feature type="compositionally biased region" description="Basic residues" evidence="1">
    <location>
        <begin position="235"/>
        <end position="252"/>
    </location>
</feature>
<dbReference type="AlphaFoldDB" id="A0A6P5MAC6"/>
<dbReference type="Gene3D" id="3.30.40.10">
    <property type="entry name" value="Zinc/RING finger domain, C3HC4 (zinc finger)"/>
    <property type="match status" value="1"/>
</dbReference>
<feature type="compositionally biased region" description="Basic residues" evidence="1">
    <location>
        <begin position="114"/>
        <end position="128"/>
    </location>
</feature>
<accession>A0A6P5MAC6</accession>
<dbReference type="GeneID" id="110273426"/>